<dbReference type="Proteomes" id="UP000218334">
    <property type="component" value="Unassembled WGS sequence"/>
</dbReference>
<name>A0A2H3B484_9AGAR</name>
<reference evidence="2" key="1">
    <citation type="journal article" date="2017" name="Nat. Ecol. Evol.">
        <title>Genome expansion and lineage-specific genetic innovations in the forest pathogenic fungi Armillaria.</title>
        <authorList>
            <person name="Sipos G."/>
            <person name="Prasanna A.N."/>
            <person name="Walter M.C."/>
            <person name="O'Connor E."/>
            <person name="Balint B."/>
            <person name="Krizsan K."/>
            <person name="Kiss B."/>
            <person name="Hess J."/>
            <person name="Varga T."/>
            <person name="Slot J."/>
            <person name="Riley R."/>
            <person name="Boka B."/>
            <person name="Rigling D."/>
            <person name="Barry K."/>
            <person name="Lee J."/>
            <person name="Mihaltcheva S."/>
            <person name="LaButti K."/>
            <person name="Lipzen A."/>
            <person name="Waldron R."/>
            <person name="Moloney N.M."/>
            <person name="Sperisen C."/>
            <person name="Kredics L."/>
            <person name="Vagvoelgyi C."/>
            <person name="Patrignani A."/>
            <person name="Fitzpatrick D."/>
            <person name="Nagy I."/>
            <person name="Doyle S."/>
            <person name="Anderson J.B."/>
            <person name="Grigoriev I.V."/>
            <person name="Gueldener U."/>
            <person name="Muensterkoetter M."/>
            <person name="Nagy L.G."/>
        </authorList>
    </citation>
    <scope>NUCLEOTIDE SEQUENCE [LARGE SCALE GENOMIC DNA]</scope>
    <source>
        <strain evidence="2">28-4</strain>
    </source>
</reference>
<accession>A0A2H3B484</accession>
<organism evidence="1 2">
    <name type="scientific">Armillaria solidipes</name>
    <dbReference type="NCBI Taxonomy" id="1076256"/>
    <lineage>
        <taxon>Eukaryota</taxon>
        <taxon>Fungi</taxon>
        <taxon>Dikarya</taxon>
        <taxon>Basidiomycota</taxon>
        <taxon>Agaricomycotina</taxon>
        <taxon>Agaricomycetes</taxon>
        <taxon>Agaricomycetidae</taxon>
        <taxon>Agaricales</taxon>
        <taxon>Marasmiineae</taxon>
        <taxon>Physalacriaceae</taxon>
        <taxon>Armillaria</taxon>
    </lineage>
</organism>
<evidence type="ECO:0000313" key="2">
    <source>
        <dbReference type="Proteomes" id="UP000218334"/>
    </source>
</evidence>
<gene>
    <name evidence="1" type="ORF">ARMSODRAFT_983673</name>
</gene>
<protein>
    <submittedName>
        <fullName evidence="1">Uncharacterized protein</fullName>
    </submittedName>
</protein>
<dbReference type="AlphaFoldDB" id="A0A2H3B484"/>
<proteinExistence type="predicted"/>
<evidence type="ECO:0000313" key="1">
    <source>
        <dbReference type="EMBL" id="PBK58663.1"/>
    </source>
</evidence>
<sequence length="181" mass="20027">MDFTTCGWRFSGGIGYGQDVLIFKLVDYTMDGPSRVPQPHYAISSISIAGVQFTAASTKSLYHTPIFPHISAFWLSAPSSYDLRLDPLIPTSFNRLVVDKPQDEPYLFRISGFMGMLSRLTAKEKYGLITIISAPEVAGNAAHRDVSDAWLRSSLSFSCLNGVAGIRQKCRRMEKARAAKL</sequence>
<dbReference type="EMBL" id="KZ293530">
    <property type="protein sequence ID" value="PBK58663.1"/>
    <property type="molecule type" value="Genomic_DNA"/>
</dbReference>
<keyword evidence="2" id="KW-1185">Reference proteome</keyword>